<evidence type="ECO:0000259" key="3">
    <source>
        <dbReference type="SMART" id="SM00300"/>
    </source>
</evidence>
<dbReference type="SUPFAM" id="SSF54160">
    <property type="entry name" value="Chromo domain-like"/>
    <property type="match status" value="1"/>
</dbReference>
<comment type="caution">
    <text evidence="4">The sequence shown here is derived from an EMBL/GenBank/DDBJ whole genome shotgun (WGS) entry which is preliminary data.</text>
</comment>
<dbReference type="Proteomes" id="UP000605846">
    <property type="component" value="Unassembled WGS sequence"/>
</dbReference>
<reference evidence="4" key="1">
    <citation type="submission" date="2020-01" db="EMBL/GenBank/DDBJ databases">
        <title>Genome Sequencing of Three Apophysomyces-Like Fungal Strains Confirms a Novel Fungal Genus in the Mucoromycota with divergent Burkholderia-like Endosymbiotic Bacteria.</title>
        <authorList>
            <person name="Stajich J.E."/>
            <person name="Macias A.M."/>
            <person name="Carter-House D."/>
            <person name="Lovett B."/>
            <person name="Kasson L.R."/>
            <person name="Berry K."/>
            <person name="Grigoriev I."/>
            <person name="Chang Y."/>
            <person name="Spatafora J."/>
            <person name="Kasson M.T."/>
        </authorList>
    </citation>
    <scope>NUCLEOTIDE SEQUENCE</scope>
    <source>
        <strain evidence="4">NRRL A-21654</strain>
    </source>
</reference>
<evidence type="ECO:0000313" key="5">
    <source>
        <dbReference type="Proteomes" id="UP000605846"/>
    </source>
</evidence>
<dbReference type="Gene3D" id="2.40.50.40">
    <property type="match status" value="1"/>
</dbReference>
<dbReference type="AlphaFoldDB" id="A0A8H7BIW7"/>
<gene>
    <name evidence="4" type="ORF">EC973_002079</name>
</gene>
<dbReference type="InterPro" id="IPR016197">
    <property type="entry name" value="Chromo-like_dom_sf"/>
</dbReference>
<dbReference type="EMBL" id="JABAYA010000154">
    <property type="protein sequence ID" value="KAF7723380.1"/>
    <property type="molecule type" value="Genomic_DNA"/>
</dbReference>
<evidence type="ECO:0000256" key="2">
    <source>
        <dbReference type="ARBA" id="ARBA00023242"/>
    </source>
</evidence>
<comment type="subcellular location">
    <subcellularLocation>
        <location evidence="1">Nucleus</location>
    </subcellularLocation>
</comment>
<keyword evidence="5" id="KW-1185">Reference proteome</keyword>
<feature type="domain" description="Chromo shadow" evidence="3">
    <location>
        <begin position="25"/>
        <end position="97"/>
    </location>
</feature>
<accession>A0A8H7BIW7</accession>
<dbReference type="Pfam" id="PF01393">
    <property type="entry name" value="Chromo_shadow"/>
    <property type="match status" value="1"/>
</dbReference>
<dbReference type="OrthoDB" id="433924at2759"/>
<dbReference type="GO" id="GO:0005634">
    <property type="term" value="C:nucleus"/>
    <property type="evidence" value="ECO:0007669"/>
    <property type="project" value="UniProtKB-SubCell"/>
</dbReference>
<protein>
    <recommendedName>
        <fullName evidence="3">Chromo shadow domain-containing protein</fullName>
    </recommendedName>
</protein>
<proteinExistence type="predicted"/>
<dbReference type="InterPro" id="IPR008251">
    <property type="entry name" value="Chromo_shadow_dom"/>
</dbReference>
<dbReference type="SMART" id="SM00300">
    <property type="entry name" value="ChSh"/>
    <property type="match status" value="1"/>
</dbReference>
<keyword evidence="2" id="KW-0539">Nucleus</keyword>
<sequence length="97" mass="11511">MEQAIQEEQQDHSTDSILNEVIYDSDYRTGKDWDWTTSVKNVELVTRYPRQDSDAVIYAVVRWNDGALSMHPTQALQKRCPLQLLEYYEQRLRFEAL</sequence>
<evidence type="ECO:0000313" key="4">
    <source>
        <dbReference type="EMBL" id="KAF7723380.1"/>
    </source>
</evidence>
<evidence type="ECO:0000256" key="1">
    <source>
        <dbReference type="ARBA" id="ARBA00004123"/>
    </source>
</evidence>
<name>A0A8H7BIW7_9FUNG</name>
<organism evidence="4 5">
    <name type="scientific">Apophysomyces ossiformis</name>
    <dbReference type="NCBI Taxonomy" id="679940"/>
    <lineage>
        <taxon>Eukaryota</taxon>
        <taxon>Fungi</taxon>
        <taxon>Fungi incertae sedis</taxon>
        <taxon>Mucoromycota</taxon>
        <taxon>Mucoromycotina</taxon>
        <taxon>Mucoromycetes</taxon>
        <taxon>Mucorales</taxon>
        <taxon>Mucorineae</taxon>
        <taxon>Mucoraceae</taxon>
        <taxon>Apophysomyces</taxon>
    </lineage>
</organism>